<dbReference type="PROSITE" id="PS50995">
    <property type="entry name" value="HTH_MARR_2"/>
    <property type="match status" value="1"/>
</dbReference>
<dbReference type="SMART" id="SM00347">
    <property type="entry name" value="HTH_MARR"/>
    <property type="match status" value="1"/>
</dbReference>
<evidence type="ECO:0000313" key="3">
    <source>
        <dbReference type="Proteomes" id="UP001519296"/>
    </source>
</evidence>
<gene>
    <name evidence="2" type="ORF">C4K46_07415</name>
</gene>
<dbReference type="InterPro" id="IPR039422">
    <property type="entry name" value="MarR/SlyA-like"/>
</dbReference>
<keyword evidence="3" id="KW-1185">Reference proteome</keyword>
<sequence>MKETGSRFAYLFRSAESRASKEYGRLLAPLGLTPNQAEVIRVLDQYGPLSLKGLGELLICEEKSPSRLVQALIKKDLVHREISSQDKRRSLLSLTEAGQKLARQVAEQEAFWGKELEKQVPNLAEFSRVLEAYLAGSFYEDKLRRRSFWPEEK</sequence>
<dbReference type="InterPro" id="IPR000835">
    <property type="entry name" value="HTH_MarR-typ"/>
</dbReference>
<feature type="domain" description="HTH marR-type" evidence="1">
    <location>
        <begin position="5"/>
        <end position="135"/>
    </location>
</feature>
<dbReference type="Pfam" id="PF13463">
    <property type="entry name" value="HTH_27"/>
    <property type="match status" value="1"/>
</dbReference>
<dbReference type="InterPro" id="IPR036390">
    <property type="entry name" value="WH_DNA-bd_sf"/>
</dbReference>
<dbReference type="Gene3D" id="1.10.10.10">
    <property type="entry name" value="Winged helix-like DNA-binding domain superfamily/Winged helix DNA-binding domain"/>
    <property type="match status" value="1"/>
</dbReference>
<comment type="caution">
    <text evidence="2">The sequence shown here is derived from an EMBL/GenBank/DDBJ whole genome shotgun (WGS) entry which is preliminary data.</text>
</comment>
<protein>
    <submittedName>
        <fullName evidence="2">MarR family transcriptional regulator</fullName>
    </submittedName>
</protein>
<name>A0ABS5B4K6_9STRE</name>
<reference evidence="2 3" key="1">
    <citation type="submission" date="2018-02" db="EMBL/GenBank/DDBJ databases">
        <title>Draft genome sequence of Streptococcus oricebi CCUG 70868T type strain.</title>
        <authorList>
            <person name="Mendez V."/>
            <person name="Salva-Serra F."/>
            <person name="Jaen-Luchoro D."/>
            <person name="Gonzales-Siles L."/>
            <person name="Karlsson R."/>
            <person name="Engstrom-Jakobsson H."/>
            <person name="Busquets A."/>
            <person name="Gomila M."/>
            <person name="Pineiro-Iglesias B."/>
            <person name="Bennasar-Figueras A."/>
            <person name="Seeger M."/>
            <person name="Moore E."/>
        </authorList>
    </citation>
    <scope>NUCLEOTIDE SEQUENCE [LARGE SCALE GENOMIC DNA]</scope>
    <source>
        <strain evidence="2 3">CCUG 70868</strain>
    </source>
</reference>
<evidence type="ECO:0000313" key="2">
    <source>
        <dbReference type="EMBL" id="MBP2623768.1"/>
    </source>
</evidence>
<dbReference type="InterPro" id="IPR036388">
    <property type="entry name" value="WH-like_DNA-bd_sf"/>
</dbReference>
<dbReference type="SUPFAM" id="SSF46785">
    <property type="entry name" value="Winged helix' DNA-binding domain"/>
    <property type="match status" value="1"/>
</dbReference>
<dbReference type="Proteomes" id="UP001519296">
    <property type="component" value="Unassembled WGS sequence"/>
</dbReference>
<dbReference type="RefSeq" id="WP_209628268.1">
    <property type="nucleotide sequence ID" value="NZ_PRDG01000004.1"/>
</dbReference>
<dbReference type="EMBL" id="PRDG01000004">
    <property type="protein sequence ID" value="MBP2623768.1"/>
    <property type="molecule type" value="Genomic_DNA"/>
</dbReference>
<dbReference type="PANTHER" id="PTHR33164:SF43">
    <property type="entry name" value="HTH-TYPE TRANSCRIPTIONAL REPRESSOR YETL"/>
    <property type="match status" value="1"/>
</dbReference>
<accession>A0ABS5B4K6</accession>
<evidence type="ECO:0000259" key="1">
    <source>
        <dbReference type="PROSITE" id="PS50995"/>
    </source>
</evidence>
<dbReference type="PANTHER" id="PTHR33164">
    <property type="entry name" value="TRANSCRIPTIONAL REGULATOR, MARR FAMILY"/>
    <property type="match status" value="1"/>
</dbReference>
<organism evidence="2 3">
    <name type="scientific">Streptococcus oricebi</name>
    <dbReference type="NCBI Taxonomy" id="1547447"/>
    <lineage>
        <taxon>Bacteria</taxon>
        <taxon>Bacillati</taxon>
        <taxon>Bacillota</taxon>
        <taxon>Bacilli</taxon>
        <taxon>Lactobacillales</taxon>
        <taxon>Streptococcaceae</taxon>
        <taxon>Streptococcus</taxon>
    </lineage>
</organism>
<proteinExistence type="predicted"/>